<evidence type="ECO:0000313" key="2">
    <source>
        <dbReference type="EMBL" id="KCZ98902.1"/>
    </source>
</evidence>
<evidence type="ECO:0008006" key="4">
    <source>
        <dbReference type="Google" id="ProtNLM"/>
    </source>
</evidence>
<evidence type="ECO:0000256" key="1">
    <source>
        <dbReference type="SAM" id="MobiDB-lite"/>
    </source>
</evidence>
<gene>
    <name evidence="2" type="ORF">HPO_08379</name>
</gene>
<comment type="caution">
    <text evidence="2">The sequence shown here is derived from an EMBL/GenBank/DDBJ whole genome shotgun (WGS) entry which is preliminary data.</text>
</comment>
<dbReference type="EMBL" id="ARYM01000008">
    <property type="protein sequence ID" value="KCZ98902.1"/>
    <property type="molecule type" value="Genomic_DNA"/>
</dbReference>
<proteinExistence type="predicted"/>
<dbReference type="AlphaFoldDB" id="A0A062VHF6"/>
<feature type="compositionally biased region" description="Pro residues" evidence="1">
    <location>
        <begin position="164"/>
        <end position="175"/>
    </location>
</feature>
<feature type="region of interest" description="Disordered" evidence="1">
    <location>
        <begin position="147"/>
        <end position="175"/>
    </location>
</feature>
<keyword evidence="3" id="KW-1185">Reference proteome</keyword>
<dbReference type="Proteomes" id="UP000027100">
    <property type="component" value="Unassembled WGS sequence"/>
</dbReference>
<sequence length="175" mass="19389">MSGLPNWLAPAALGVSLLVNLALGGYVAGQHLRSEPPKLQRGEGRPVFERPEGIPEISRDDRREVRALMRRGFESSQAELAARREAEKRFAEVLAADPFDRAAAEVALRELRDADVMLRDRIGLEVLGGISELSPEQRAWVAWILSGPKENNHRKHKNKDKDSPAPPPEDGPPPR</sequence>
<accession>A0A062VHF6</accession>
<dbReference type="Pfam" id="PF13801">
    <property type="entry name" value="Metal_resist"/>
    <property type="match status" value="1"/>
</dbReference>
<dbReference type="PATRIC" id="fig|1280954.3.peg.1700"/>
<dbReference type="OrthoDB" id="9993970at2"/>
<organism evidence="2 3">
    <name type="scientific">Hyphomonas polymorpha PS728</name>
    <dbReference type="NCBI Taxonomy" id="1280954"/>
    <lineage>
        <taxon>Bacteria</taxon>
        <taxon>Pseudomonadati</taxon>
        <taxon>Pseudomonadota</taxon>
        <taxon>Alphaproteobacteria</taxon>
        <taxon>Hyphomonadales</taxon>
        <taxon>Hyphomonadaceae</taxon>
        <taxon>Hyphomonas</taxon>
    </lineage>
</organism>
<dbReference type="RefSeq" id="WP_035596956.1">
    <property type="nucleotide sequence ID" value="NZ_ARYM01000008.1"/>
</dbReference>
<evidence type="ECO:0000313" key="3">
    <source>
        <dbReference type="Proteomes" id="UP000027100"/>
    </source>
</evidence>
<reference evidence="2 3" key="1">
    <citation type="journal article" date="2014" name="Antonie Van Leeuwenhoek">
        <title>Hyphomonas beringensis sp. nov. and Hyphomonas chukchiensis sp. nov., isolated from surface seawater of the Bering Sea and Chukchi Sea.</title>
        <authorList>
            <person name="Li C."/>
            <person name="Lai Q."/>
            <person name="Li G."/>
            <person name="Dong C."/>
            <person name="Wang J."/>
            <person name="Liao Y."/>
            <person name="Shao Z."/>
        </authorList>
    </citation>
    <scope>NUCLEOTIDE SEQUENCE [LARGE SCALE GENOMIC DNA]</scope>
    <source>
        <strain evidence="2 3">PS728</strain>
    </source>
</reference>
<dbReference type="STRING" id="1280954.HPO_08379"/>
<protein>
    <recommendedName>
        <fullName evidence="4">Periplasmic heavy metal sensor</fullName>
    </recommendedName>
</protein>
<name>A0A062VHF6_9PROT</name>
<dbReference type="InterPro" id="IPR025961">
    <property type="entry name" value="Metal_resist"/>
</dbReference>
<dbReference type="eggNOG" id="COG5612">
    <property type="taxonomic scope" value="Bacteria"/>
</dbReference>
<feature type="region of interest" description="Disordered" evidence="1">
    <location>
        <begin position="34"/>
        <end position="56"/>
    </location>
</feature>